<reference evidence="2 3" key="1">
    <citation type="submission" date="2017-03" db="EMBL/GenBank/DDBJ databases">
        <title>Genomes of endolithic fungi from Antarctica.</title>
        <authorList>
            <person name="Coleine C."/>
            <person name="Masonjones S."/>
            <person name="Stajich J.E."/>
        </authorList>
    </citation>
    <scope>NUCLEOTIDE SEQUENCE [LARGE SCALE GENOMIC DNA]</scope>
    <source>
        <strain evidence="2 3">CCFEE 5184</strain>
    </source>
</reference>
<dbReference type="GO" id="GO:0030170">
    <property type="term" value="F:pyridoxal phosphate binding"/>
    <property type="evidence" value="ECO:0007669"/>
    <property type="project" value="InterPro"/>
</dbReference>
<comment type="caution">
    <text evidence="2">The sequence shown here is derived from an EMBL/GenBank/DDBJ whole genome shotgun (WGS) entry which is preliminary data.</text>
</comment>
<accession>A0A4U0V507</accession>
<dbReference type="PANTHER" id="PTHR14237:SF34">
    <property type="entry name" value="MOSC DOMAIN PROTEIN (AFU_ORTHOLOGUE AFUA_2G07820)"/>
    <property type="match status" value="1"/>
</dbReference>
<dbReference type="Pfam" id="PF03476">
    <property type="entry name" value="MOSC_N"/>
    <property type="match status" value="1"/>
</dbReference>
<dbReference type="SUPFAM" id="SSF141673">
    <property type="entry name" value="MOSC N-terminal domain-like"/>
    <property type="match status" value="1"/>
</dbReference>
<dbReference type="EMBL" id="NAJQ01002416">
    <property type="protein sequence ID" value="TKA43707.1"/>
    <property type="molecule type" value="Genomic_DNA"/>
</dbReference>
<dbReference type="GO" id="GO:0030151">
    <property type="term" value="F:molybdenum ion binding"/>
    <property type="evidence" value="ECO:0007669"/>
    <property type="project" value="InterPro"/>
</dbReference>
<dbReference type="InterPro" id="IPR011037">
    <property type="entry name" value="Pyrv_Knase-like_insert_dom_sf"/>
</dbReference>
<dbReference type="PANTHER" id="PTHR14237">
    <property type="entry name" value="MOLYBDOPTERIN COFACTOR SULFURASE MOSC"/>
    <property type="match status" value="1"/>
</dbReference>
<dbReference type="InterPro" id="IPR005302">
    <property type="entry name" value="MoCF_Sase_C"/>
</dbReference>
<proteinExistence type="predicted"/>
<evidence type="ECO:0000313" key="3">
    <source>
        <dbReference type="Proteomes" id="UP000309340"/>
    </source>
</evidence>
<dbReference type="STRING" id="329884.A0A4U0V507"/>
<dbReference type="Proteomes" id="UP000309340">
    <property type="component" value="Unassembled WGS sequence"/>
</dbReference>
<dbReference type="Pfam" id="PF03473">
    <property type="entry name" value="MOSC"/>
    <property type="match status" value="1"/>
</dbReference>
<evidence type="ECO:0000313" key="2">
    <source>
        <dbReference type="EMBL" id="TKA43707.1"/>
    </source>
</evidence>
<dbReference type="AlphaFoldDB" id="A0A4U0V507"/>
<organism evidence="2 3">
    <name type="scientific">Friedmanniomyces simplex</name>
    <dbReference type="NCBI Taxonomy" id="329884"/>
    <lineage>
        <taxon>Eukaryota</taxon>
        <taxon>Fungi</taxon>
        <taxon>Dikarya</taxon>
        <taxon>Ascomycota</taxon>
        <taxon>Pezizomycotina</taxon>
        <taxon>Dothideomycetes</taxon>
        <taxon>Dothideomycetidae</taxon>
        <taxon>Mycosphaerellales</taxon>
        <taxon>Teratosphaeriaceae</taxon>
        <taxon>Friedmanniomyces</taxon>
    </lineage>
</organism>
<dbReference type="PROSITE" id="PS51340">
    <property type="entry name" value="MOSC"/>
    <property type="match status" value="1"/>
</dbReference>
<evidence type="ECO:0000259" key="1">
    <source>
        <dbReference type="PROSITE" id="PS51340"/>
    </source>
</evidence>
<dbReference type="GO" id="GO:0003824">
    <property type="term" value="F:catalytic activity"/>
    <property type="evidence" value="ECO:0007669"/>
    <property type="project" value="InterPro"/>
</dbReference>
<keyword evidence="3" id="KW-1185">Reference proteome</keyword>
<name>A0A4U0V507_9PEZI</name>
<dbReference type="OrthoDB" id="17255at2759"/>
<sequence>MKISKIYTYPIKGIRATELDSVVVTKQGFPYDRRYMLLQVLDDGSYKNMAVAHYPAMTLYFPTLNIPEDGDVLKGSFTVTYKPPGGGEEEGEERRIDIPLKPKTDDLDEVEVTMHRSPTKAYKMPQEYTDWFSSTFGFPCILVYLGSDMRKVLMSTNGNKQPASAAAAPSTWLSSLSSKATQLVMGADPSEQDSRITFADCAPYLIVSAKSMDDVHARLPAGEDYDITKFRPNLIVTGAERTWEEDFWGELTIDGKTKIECEHNCARCKSLNIDYATGKPGLGEAGSMLKKLASNRRVDPGMKWSPVFGRYSFLHPGSEGNEIKVGDEVFVSKRNDERTKFDWEGLHTLK</sequence>
<dbReference type="InterPro" id="IPR005303">
    <property type="entry name" value="MOCOS_middle"/>
</dbReference>
<protein>
    <recommendedName>
        <fullName evidence="1">MOSC domain-containing protein</fullName>
    </recommendedName>
</protein>
<dbReference type="SUPFAM" id="SSF50800">
    <property type="entry name" value="PK beta-barrel domain-like"/>
    <property type="match status" value="1"/>
</dbReference>
<gene>
    <name evidence="2" type="ORF">B0A55_13129</name>
</gene>
<feature type="domain" description="MOSC" evidence="1">
    <location>
        <begin position="161"/>
        <end position="332"/>
    </location>
</feature>